<feature type="domain" description="Mycothiol-dependent maleylpyruvate isomerase metal-binding" evidence="1">
    <location>
        <begin position="82"/>
        <end position="216"/>
    </location>
</feature>
<dbReference type="InterPro" id="IPR017517">
    <property type="entry name" value="Maleyloyr_isom"/>
</dbReference>
<proteinExistence type="predicted"/>
<dbReference type="Gene3D" id="1.20.120.450">
    <property type="entry name" value="dinb family like domain"/>
    <property type="match status" value="1"/>
</dbReference>
<dbReference type="EMBL" id="CP038267">
    <property type="protein sequence ID" value="QBR91035.1"/>
    <property type="molecule type" value="Genomic_DNA"/>
</dbReference>
<evidence type="ECO:0000313" key="3">
    <source>
        <dbReference type="Proteomes" id="UP000294894"/>
    </source>
</evidence>
<dbReference type="AlphaFoldDB" id="A0A4P7GGS3"/>
<keyword evidence="3" id="KW-1185">Reference proteome</keyword>
<reference evidence="2 3" key="1">
    <citation type="submission" date="2019-03" db="EMBL/GenBank/DDBJ databases">
        <title>Three New Species of Nocardioides, Nocardioides euryhalodurans sp. nov., Nocardioides seonyuensis sp. nov. and Nocardioides eburneoflavus sp. nov., Iolated from Soil.</title>
        <authorList>
            <person name="Roh S.G."/>
            <person name="Lee C."/>
            <person name="Kim M.-K."/>
            <person name="Kim S.B."/>
        </authorList>
    </citation>
    <scope>NUCLEOTIDE SEQUENCE [LARGE SCALE GENOMIC DNA]</scope>
    <source>
        <strain evidence="2 3">MMS17-SY117</strain>
    </source>
</reference>
<evidence type="ECO:0000259" key="1">
    <source>
        <dbReference type="Pfam" id="PF11716"/>
    </source>
</evidence>
<dbReference type="GO" id="GO:0016853">
    <property type="term" value="F:isomerase activity"/>
    <property type="evidence" value="ECO:0007669"/>
    <property type="project" value="UniProtKB-KW"/>
</dbReference>
<dbReference type="InterPro" id="IPR036527">
    <property type="entry name" value="SCP2_sterol-bd_dom_sf"/>
</dbReference>
<keyword evidence="2" id="KW-0413">Isomerase</keyword>
<gene>
    <name evidence="2" type="ORF">EXE57_01185</name>
</gene>
<protein>
    <submittedName>
        <fullName evidence="2">Maleylpyruvate isomerase family mycothiol-dependent enzyme</fullName>
    </submittedName>
</protein>
<dbReference type="InterPro" id="IPR024344">
    <property type="entry name" value="MDMPI_metal-binding"/>
</dbReference>
<sequence length="303" mass="32651">MKTMSASRGRSIETSLRLCSRAPRTMSWSATAVPRRVRTCFEQVFGIGAGVATPPRRRLPDSHVRQDGPMSHPLDLAHLVTAGQRLVRSVDALSGDDWSGPSLLPGWTRAHVVAHLALNGEALGGVLGGVVEGEPVPMYVSQESRDEDIAELAGAEHSEIRQRLLAATTTFLDAVQAVPEDAWSGRFERTTGGPTFPLDAVPLMRVREIEIHHVDLGTGYSPDDWPKPFAETVVDGMVKRLDPGAGFRVAPLDSTRTWEVGTVDDESIGVTGPVAALAWWLTGRDPGDQVSATRGELPEIGGW</sequence>
<name>A0A4P7GGS3_9ACTN</name>
<organism evidence="2 3">
    <name type="scientific">Nocardioides euryhalodurans</name>
    <dbReference type="NCBI Taxonomy" id="2518370"/>
    <lineage>
        <taxon>Bacteria</taxon>
        <taxon>Bacillati</taxon>
        <taxon>Actinomycetota</taxon>
        <taxon>Actinomycetes</taxon>
        <taxon>Propionibacteriales</taxon>
        <taxon>Nocardioidaceae</taxon>
        <taxon>Nocardioides</taxon>
    </lineage>
</organism>
<dbReference type="NCBIfam" id="TIGR03083">
    <property type="entry name" value="maleylpyruvate isomerase family mycothiol-dependent enzyme"/>
    <property type="match status" value="1"/>
</dbReference>
<dbReference type="Gene3D" id="3.30.1050.20">
    <property type="match status" value="1"/>
</dbReference>
<dbReference type="KEGG" id="noy:EXE57_01185"/>
<evidence type="ECO:0000313" key="2">
    <source>
        <dbReference type="EMBL" id="QBR91035.1"/>
    </source>
</evidence>
<dbReference type="Proteomes" id="UP000294894">
    <property type="component" value="Chromosome"/>
</dbReference>
<dbReference type="GO" id="GO:0046872">
    <property type="term" value="F:metal ion binding"/>
    <property type="evidence" value="ECO:0007669"/>
    <property type="project" value="InterPro"/>
</dbReference>
<dbReference type="SUPFAM" id="SSF109854">
    <property type="entry name" value="DinB/YfiT-like putative metalloenzymes"/>
    <property type="match status" value="1"/>
</dbReference>
<dbReference type="InterPro" id="IPR034660">
    <property type="entry name" value="DinB/YfiT-like"/>
</dbReference>
<dbReference type="SUPFAM" id="SSF55718">
    <property type="entry name" value="SCP-like"/>
    <property type="match status" value="1"/>
</dbReference>
<dbReference type="Pfam" id="PF11716">
    <property type="entry name" value="MDMPI_N"/>
    <property type="match status" value="1"/>
</dbReference>
<accession>A0A4P7GGS3</accession>
<keyword evidence="2" id="KW-0670">Pyruvate</keyword>
<dbReference type="OrthoDB" id="5118203at2"/>